<dbReference type="RefSeq" id="WP_039316443.1">
    <property type="nucleotide sequence ID" value="NZ_CP006905.1"/>
</dbReference>
<evidence type="ECO:0008006" key="3">
    <source>
        <dbReference type="Google" id="ProtNLM"/>
    </source>
</evidence>
<sequence length="251" mass="30126">MYKEHNSFESIDNNKKIWRYMDFTKFIDILENEALFFTRSDRFEDKFEGTLPIANEVIKEKENKILEDKIDYEHRKWTLELIKEVRKHMLISCWHINDNESDAMWKLYSKSTQSIAIQTSFGRLKKSFKNTNETVYIGKIKYIDYNLDVISESSLYNFWLHKRKAFSHENELRAIICRCDINKIKYIDLDITEKPLDYGENIDVDLNMLIDSVYVSPLAEQWFADLVEKIIRRYGYNFEVNYSKLSDNPIS</sequence>
<dbReference type="HOGENOM" id="CLU_073012_0_0_9"/>
<protein>
    <recommendedName>
        <fullName evidence="3">DUF2971 domain-containing protein</fullName>
    </recommendedName>
</protein>
<reference evidence="1 2" key="1">
    <citation type="journal article" date="2015" name="Infect. Genet. Evol.">
        <title>Genomic sequences of six botulinum neurotoxin-producing strains representing three clostridial species illustrate the mobility and diversity of botulinum neurotoxin genes.</title>
        <authorList>
            <person name="Smith T.J."/>
            <person name="Hill K.K."/>
            <person name="Xie G."/>
            <person name="Foley B.T."/>
            <person name="Williamson C.H."/>
            <person name="Foster J.T."/>
            <person name="Johnson S.L."/>
            <person name="Chertkov O."/>
            <person name="Teshima H."/>
            <person name="Gibbons H.S."/>
            <person name="Johnsky L.A."/>
            <person name="Karavis M.A."/>
            <person name="Smith L.A."/>
        </authorList>
    </citation>
    <scope>NUCLEOTIDE SEQUENCE [LARGE SCALE GENOMIC DNA]</scope>
    <source>
        <strain evidence="1">Sullivan</strain>
    </source>
</reference>
<dbReference type="InterPro" id="IPR021352">
    <property type="entry name" value="DUF2971"/>
</dbReference>
<gene>
    <name evidence="1" type="ORF">U729_3036</name>
</gene>
<dbReference type="EMBL" id="CP006905">
    <property type="protein sequence ID" value="AIY84467.1"/>
    <property type="molecule type" value="Genomic_DNA"/>
</dbReference>
<dbReference type="OrthoDB" id="8548541at2"/>
<dbReference type="KEGG" id="cbv:U729_3036"/>
<dbReference type="Pfam" id="PF11185">
    <property type="entry name" value="DUF2971"/>
    <property type="match status" value="1"/>
</dbReference>
<accession>A0A0A7FXY0</accession>
<dbReference type="AlphaFoldDB" id="A0A0A7FXY0"/>
<dbReference type="eggNOG" id="ENOG5032S82">
    <property type="taxonomic scope" value="Bacteria"/>
</dbReference>
<organism evidence="1 2">
    <name type="scientific">Clostridium baratii str. Sullivan</name>
    <dbReference type="NCBI Taxonomy" id="1415775"/>
    <lineage>
        <taxon>Bacteria</taxon>
        <taxon>Bacillati</taxon>
        <taxon>Bacillota</taxon>
        <taxon>Clostridia</taxon>
        <taxon>Eubacteriales</taxon>
        <taxon>Clostridiaceae</taxon>
        <taxon>Clostridium</taxon>
    </lineage>
</organism>
<dbReference type="STRING" id="1561.NPD11_2"/>
<dbReference type="Proteomes" id="UP000030635">
    <property type="component" value="Chromosome"/>
</dbReference>
<evidence type="ECO:0000313" key="1">
    <source>
        <dbReference type="EMBL" id="AIY84467.1"/>
    </source>
</evidence>
<proteinExistence type="predicted"/>
<evidence type="ECO:0000313" key="2">
    <source>
        <dbReference type="Proteomes" id="UP000030635"/>
    </source>
</evidence>
<keyword evidence="2" id="KW-1185">Reference proteome</keyword>
<name>A0A0A7FXY0_9CLOT</name>